<evidence type="ECO:0000256" key="6">
    <source>
        <dbReference type="ARBA" id="ARBA00023242"/>
    </source>
</evidence>
<evidence type="ECO:0000256" key="1">
    <source>
        <dbReference type="ARBA" id="ARBA00004123"/>
    </source>
</evidence>
<keyword evidence="3" id="KW-0132">Cell division</keyword>
<reference evidence="9 10" key="1">
    <citation type="submission" date="2016-04" db="EMBL/GenBank/DDBJ databases">
        <title>A degradative enzymes factory behind the ericoid mycorrhizal symbiosis.</title>
        <authorList>
            <consortium name="DOE Joint Genome Institute"/>
            <person name="Martino E."/>
            <person name="Morin E."/>
            <person name="Grelet G."/>
            <person name="Kuo A."/>
            <person name="Kohler A."/>
            <person name="Daghino S."/>
            <person name="Barry K."/>
            <person name="Choi C."/>
            <person name="Cichocki N."/>
            <person name="Clum A."/>
            <person name="Copeland A."/>
            <person name="Hainaut M."/>
            <person name="Haridas S."/>
            <person name="Labutti K."/>
            <person name="Lindquist E."/>
            <person name="Lipzen A."/>
            <person name="Khouja H.-R."/>
            <person name="Murat C."/>
            <person name="Ohm R."/>
            <person name="Olson A."/>
            <person name="Spatafora J."/>
            <person name="Veneault-Fourrey C."/>
            <person name="Henrissat B."/>
            <person name="Grigoriev I."/>
            <person name="Martin F."/>
            <person name="Perotto S."/>
        </authorList>
    </citation>
    <scope>NUCLEOTIDE SEQUENCE [LARGE SCALE GENOMIC DNA]</scope>
    <source>
        <strain evidence="9 10">E</strain>
    </source>
</reference>
<keyword evidence="6" id="KW-0539">Nucleus</keyword>
<keyword evidence="10" id="KW-1185">Reference proteome</keyword>
<feature type="region of interest" description="Disordered" evidence="8">
    <location>
        <begin position="42"/>
        <end position="72"/>
    </location>
</feature>
<dbReference type="OrthoDB" id="5565328at2759"/>
<dbReference type="PANTHER" id="PTHR21394">
    <property type="entry name" value="MAU2 CHROMATID COHESION FACTOR HOMOLOG"/>
    <property type="match status" value="1"/>
</dbReference>
<dbReference type="AlphaFoldDB" id="A0A2J6SEL4"/>
<dbReference type="EMBL" id="KZ613921">
    <property type="protein sequence ID" value="PMD49208.1"/>
    <property type="molecule type" value="Genomic_DNA"/>
</dbReference>
<name>A0A2J6SEL4_9HELO</name>
<dbReference type="InParanoid" id="A0A2J6SEL4"/>
<keyword evidence="4" id="KW-0498">Mitosis</keyword>
<evidence type="ECO:0000313" key="9">
    <source>
        <dbReference type="EMBL" id="PMD49208.1"/>
    </source>
</evidence>
<feature type="region of interest" description="Disordered" evidence="8">
    <location>
        <begin position="1"/>
        <end position="20"/>
    </location>
</feature>
<organism evidence="9 10">
    <name type="scientific">Hyaloscypha bicolor E</name>
    <dbReference type="NCBI Taxonomy" id="1095630"/>
    <lineage>
        <taxon>Eukaryota</taxon>
        <taxon>Fungi</taxon>
        <taxon>Dikarya</taxon>
        <taxon>Ascomycota</taxon>
        <taxon>Pezizomycotina</taxon>
        <taxon>Leotiomycetes</taxon>
        <taxon>Helotiales</taxon>
        <taxon>Hyaloscyphaceae</taxon>
        <taxon>Hyaloscypha</taxon>
        <taxon>Hyaloscypha bicolor</taxon>
    </lineage>
</organism>
<dbReference type="STRING" id="1095630.A0A2J6SEL4"/>
<proteinExistence type="inferred from homology"/>
<dbReference type="InterPro" id="IPR019440">
    <property type="entry name" value="MAU2"/>
</dbReference>
<dbReference type="GO" id="GO:0051301">
    <property type="term" value="P:cell division"/>
    <property type="evidence" value="ECO:0007669"/>
    <property type="project" value="UniProtKB-KW"/>
</dbReference>
<dbReference type="Proteomes" id="UP000235371">
    <property type="component" value="Unassembled WGS sequence"/>
</dbReference>
<evidence type="ECO:0000256" key="7">
    <source>
        <dbReference type="ARBA" id="ARBA00023306"/>
    </source>
</evidence>
<evidence type="ECO:0000256" key="3">
    <source>
        <dbReference type="ARBA" id="ARBA00022618"/>
    </source>
</evidence>
<dbReference type="Pfam" id="PF10345">
    <property type="entry name" value="Cohesin_load"/>
    <property type="match status" value="1"/>
</dbReference>
<evidence type="ECO:0000256" key="5">
    <source>
        <dbReference type="ARBA" id="ARBA00022829"/>
    </source>
</evidence>
<comment type="similarity">
    <text evidence="2">Belongs to the SCC4/mau-2 family.</text>
</comment>
<accession>A0A2J6SEL4</accession>
<evidence type="ECO:0000256" key="8">
    <source>
        <dbReference type="SAM" id="MobiDB-lite"/>
    </source>
</evidence>
<gene>
    <name evidence="9" type="ORF">K444DRAFT_549512</name>
</gene>
<keyword evidence="5" id="KW-0159">Chromosome partition</keyword>
<evidence type="ECO:0000313" key="10">
    <source>
        <dbReference type="Proteomes" id="UP000235371"/>
    </source>
</evidence>
<keyword evidence="7" id="KW-0131">Cell cycle</keyword>
<dbReference type="GO" id="GO:0007059">
    <property type="term" value="P:chromosome segregation"/>
    <property type="evidence" value="ECO:0007669"/>
    <property type="project" value="UniProtKB-KW"/>
</dbReference>
<dbReference type="RefSeq" id="XP_024726112.1">
    <property type="nucleotide sequence ID" value="XM_024876461.1"/>
</dbReference>
<protein>
    <recommendedName>
        <fullName evidence="11">75k gamma secalin</fullName>
    </recommendedName>
</protein>
<evidence type="ECO:0000256" key="4">
    <source>
        <dbReference type="ARBA" id="ARBA00022776"/>
    </source>
</evidence>
<evidence type="ECO:0000256" key="2">
    <source>
        <dbReference type="ARBA" id="ARBA00008585"/>
    </source>
</evidence>
<dbReference type="GO" id="GO:0005634">
    <property type="term" value="C:nucleus"/>
    <property type="evidence" value="ECO:0007669"/>
    <property type="project" value="UniProtKB-SubCell"/>
</dbReference>
<evidence type="ECO:0008006" key="11">
    <source>
        <dbReference type="Google" id="ProtNLM"/>
    </source>
</evidence>
<dbReference type="GO" id="GO:0007064">
    <property type="term" value="P:mitotic sister chromatid cohesion"/>
    <property type="evidence" value="ECO:0007669"/>
    <property type="project" value="InterPro"/>
</dbReference>
<comment type="subcellular location">
    <subcellularLocation>
        <location evidence="1">Nucleus</location>
    </subcellularLocation>
</comment>
<sequence length="708" mass="77722">MNTNYANNGLYAPAPPQQQVEQPQFISPAQLFQQPLAPSLLSHLSQNTPSGRTLSNPASYNSSRMAPLTPANTQPDMTQLLVSLAEEYFQAAQELAPAAALSMTVADVEAYEGLIATGLGCLDTALKRIKLQPRMEANIRLRFAGVLFEETENSMEAETALSKGIALCERNHYYDLKYAMQFLLAQFMAKKNPKASMKALDGHISDAQTYQHFSWVYVFRFLRASHALESGSLTDHHAAVQNLRAVANLAKQQNDNAIHLTASLMEALAFLKIPGPESLQHVQTALAQARSYQHDESCNIPQLIGLTHILDVSCAIIKGNSVEMLTKLKDMQNMMDKALHENTWGTTNDTFAIPINRTPKSSHTVSQDTRMILGIGNDGGDNLMMTFLGKKDAYSITYLLCGMVLLHKNSSDQKGLKYLQAGLDSLEGDIRSARSSSGLLPDLVSKRQWRGEISCYFRIYMAFCCAGLANWTETKRYIDDLRTTVRKFEVSLTGPLASLALYLDGIYHQGIGDFDTALQIFGDPKLSLTTAKSTALTSADQVERDIAILATLNSLWIVQDKGLQNPDRNLSVKEKLEPVCVNHPNPDIRMAFHLVGATVPTNPPLELIEIKSRLRSALACGNTTANIHQMCICLSIMCNRFFNGVIGPQAEKSAKAASVQATRSGNTLWMSVTDGMLARCYEVQGKTQDAQASMASAQKYADQALPGV</sequence>
<dbReference type="GeneID" id="36584540"/>